<dbReference type="Pfam" id="PF04755">
    <property type="entry name" value="PAP_fibrillin"/>
    <property type="match status" value="1"/>
</dbReference>
<dbReference type="RefSeq" id="WP_071454783.1">
    <property type="nucleotide sequence ID" value="NZ_CP017675.1"/>
</dbReference>
<feature type="domain" description="Plastid lipid-associated protein/fibrillin conserved" evidence="1">
    <location>
        <begin position="2"/>
        <end position="192"/>
    </location>
</feature>
<reference evidence="2 3" key="1">
    <citation type="submission" date="2016-10" db="EMBL/GenBank/DDBJ databases">
        <title>Description of Gloeomargarita lithophora gen. nov., sp. nov., a thylakoid-bearing basal-branching cyanobacterium with intracellular carbonates, and proposal for Gloeomargaritales ord. nov.</title>
        <authorList>
            <person name="Moreira D."/>
            <person name="Tavera R."/>
            <person name="Benzerara K."/>
            <person name="Skouri-Panet F."/>
            <person name="Couradeau E."/>
            <person name="Gerard E."/>
            <person name="Loussert C."/>
            <person name="Novelo E."/>
            <person name="Zivanovic Y."/>
            <person name="Lopez-Garcia P."/>
        </authorList>
    </citation>
    <scope>NUCLEOTIDE SEQUENCE [LARGE SCALE GENOMIC DNA]</scope>
    <source>
        <strain evidence="2 3">D10</strain>
    </source>
</reference>
<keyword evidence="3" id="KW-1185">Reference proteome</keyword>
<evidence type="ECO:0000259" key="1">
    <source>
        <dbReference type="Pfam" id="PF04755"/>
    </source>
</evidence>
<accession>A0A1J0AEG1</accession>
<dbReference type="OrthoDB" id="573488at2"/>
<dbReference type="STRING" id="1188229.GlitD10_2004"/>
<proteinExistence type="predicted"/>
<dbReference type="EMBL" id="CP017675">
    <property type="protein sequence ID" value="APB34330.1"/>
    <property type="molecule type" value="Genomic_DNA"/>
</dbReference>
<evidence type="ECO:0000313" key="3">
    <source>
        <dbReference type="Proteomes" id="UP000180235"/>
    </source>
</evidence>
<dbReference type="Proteomes" id="UP000180235">
    <property type="component" value="Chromosome"/>
</dbReference>
<sequence length="194" mass="21759">MQEKLKLLKAVAVTNRGLLTSPRVQAELDQLIRQLEAHNPTLNPAQAPELLGGCWQLLYTTSVDVLGLGRVPGVTLGQVYQIIQAEKGRVYNLAEAQGIPFLEGLLGVQARFEVVNPSRVMIYFEQSLLALQKLVDYQNPSQWLERLEQEEPLPLIQIPLDSSRAQGWLDMTYLDIDLRISRGDKGNVFVLARV</sequence>
<name>A0A1J0AEG1_9CYAN</name>
<organism evidence="2 3">
    <name type="scientific">Gloeomargarita lithophora Alchichica-D10</name>
    <dbReference type="NCBI Taxonomy" id="1188229"/>
    <lineage>
        <taxon>Bacteria</taxon>
        <taxon>Bacillati</taxon>
        <taxon>Cyanobacteriota</taxon>
        <taxon>Cyanophyceae</taxon>
        <taxon>Gloeomargaritales</taxon>
        <taxon>Gloeomargaritaceae</taxon>
        <taxon>Gloeomargarita</taxon>
    </lineage>
</organism>
<dbReference type="InterPro" id="IPR006843">
    <property type="entry name" value="PAP/fibrillin_dom"/>
</dbReference>
<evidence type="ECO:0000313" key="2">
    <source>
        <dbReference type="EMBL" id="APB34330.1"/>
    </source>
</evidence>
<dbReference type="AlphaFoldDB" id="A0A1J0AEG1"/>
<dbReference type="PANTHER" id="PTHR31906">
    <property type="entry name" value="PLASTID-LIPID-ASSOCIATED PROTEIN 4, CHLOROPLASTIC-RELATED"/>
    <property type="match status" value="1"/>
</dbReference>
<dbReference type="InterPro" id="IPR039633">
    <property type="entry name" value="PAP"/>
</dbReference>
<gene>
    <name evidence="2" type="ORF">GlitD10_2004</name>
</gene>
<protein>
    <submittedName>
        <fullName evidence="2">PAP fibrillin family protein</fullName>
    </submittedName>
</protein>
<dbReference type="KEGG" id="glt:GlitD10_2004"/>